<feature type="domain" description="DUF1254" evidence="2">
    <location>
        <begin position="30"/>
        <end position="84"/>
    </location>
</feature>
<evidence type="ECO:0000313" key="4">
    <source>
        <dbReference type="Proteomes" id="UP000465304"/>
    </source>
</evidence>
<reference evidence="3 4" key="1">
    <citation type="journal article" date="2019" name="Emerg. Microbes Infect.">
        <title>Comprehensive subspecies identification of 175 nontuberculous mycobacteria species based on 7547 genomic profiles.</title>
        <authorList>
            <person name="Matsumoto Y."/>
            <person name="Kinjo T."/>
            <person name="Motooka D."/>
            <person name="Nabeya D."/>
            <person name="Jung N."/>
            <person name="Uechi K."/>
            <person name="Horii T."/>
            <person name="Iida T."/>
            <person name="Fujita J."/>
            <person name="Nakamura S."/>
        </authorList>
    </citation>
    <scope>NUCLEOTIDE SEQUENCE [LARGE SCALE GENOMIC DNA]</scope>
    <source>
        <strain evidence="3 4">JCM 30996</strain>
    </source>
</reference>
<protein>
    <recommendedName>
        <fullName evidence="5">Carboxylesterase</fullName>
    </recommendedName>
</protein>
<proteinExistence type="predicted"/>
<organism evidence="3 4">
    <name type="scientific">Mycolicibacterium hippocampi</name>
    <dbReference type="NCBI Taxonomy" id="659824"/>
    <lineage>
        <taxon>Bacteria</taxon>
        <taxon>Bacillati</taxon>
        <taxon>Actinomycetota</taxon>
        <taxon>Actinomycetes</taxon>
        <taxon>Mycobacteriales</taxon>
        <taxon>Mycobacteriaceae</taxon>
        <taxon>Mycolicibacterium</taxon>
    </lineage>
</organism>
<dbReference type="Pfam" id="PF06742">
    <property type="entry name" value="DUF1214"/>
    <property type="match status" value="1"/>
</dbReference>
<evidence type="ECO:0000259" key="1">
    <source>
        <dbReference type="Pfam" id="PF06742"/>
    </source>
</evidence>
<dbReference type="EMBL" id="BLLB01000002">
    <property type="protein sequence ID" value="GFH02640.1"/>
    <property type="molecule type" value="Genomic_DNA"/>
</dbReference>
<sequence length="322" mass="34832">MAVLVNADNFVRAETHRMFGDIQRDAGGVGRFRHKRVPAPIDEQTVIRLNRDTLYSFAIVDLAKPAWLSLPECGGRYMSAMVVNENHFINVILHSPVRHQLTRECCGSRYALVAVRTLVDPRDPSDVAAVGALQDRISLESNSSEAFTGPEYDTVTLDKTRAALLSLASGLTGFERAFGRSEDVDPIRHLIGTAAGWGGLPTSEAAYVGVDPGVAPGDYELTFKDVPVDAFWSVSVYNADGFFEPNPHGLYSVNSVTGAPNEDGSITVYFSAGSGAADMPNCIITPPGWNYLIRLYRPRAEFFSGAWTAPSLRPITGSGSTS</sequence>
<gene>
    <name evidence="3" type="ORF">MHIP_31230</name>
</gene>
<keyword evidence="4" id="KW-1185">Reference proteome</keyword>
<dbReference type="InterPro" id="IPR010679">
    <property type="entry name" value="DUF1254"/>
</dbReference>
<dbReference type="SUPFAM" id="SSF160935">
    <property type="entry name" value="VPA0735-like"/>
    <property type="match status" value="1"/>
</dbReference>
<accession>A0A7I9ZNK6</accession>
<dbReference type="PANTHER" id="PTHR36509:SF2">
    <property type="entry name" value="BLL3101 PROTEIN"/>
    <property type="match status" value="1"/>
</dbReference>
<dbReference type="AlphaFoldDB" id="A0A7I9ZNK6"/>
<evidence type="ECO:0008006" key="5">
    <source>
        <dbReference type="Google" id="ProtNLM"/>
    </source>
</evidence>
<dbReference type="RefSeq" id="WP_163895931.1">
    <property type="nucleotide sequence ID" value="NZ_BLLB01000002.1"/>
</dbReference>
<evidence type="ECO:0000259" key="2">
    <source>
        <dbReference type="Pfam" id="PF06863"/>
    </source>
</evidence>
<dbReference type="InterPro" id="IPR010621">
    <property type="entry name" value="DUF1214"/>
</dbReference>
<dbReference type="PANTHER" id="PTHR36509">
    <property type="entry name" value="BLL3101 PROTEIN"/>
    <property type="match status" value="1"/>
</dbReference>
<dbReference type="Proteomes" id="UP000465304">
    <property type="component" value="Unassembled WGS sequence"/>
</dbReference>
<name>A0A7I9ZNK6_9MYCO</name>
<feature type="domain" description="DUF1214" evidence="1">
    <location>
        <begin position="218"/>
        <end position="299"/>
    </location>
</feature>
<comment type="caution">
    <text evidence="3">The sequence shown here is derived from an EMBL/GenBank/DDBJ whole genome shotgun (WGS) entry which is preliminary data.</text>
</comment>
<evidence type="ECO:0000313" key="3">
    <source>
        <dbReference type="EMBL" id="GFH02640.1"/>
    </source>
</evidence>
<dbReference type="Pfam" id="PF06863">
    <property type="entry name" value="DUF1254"/>
    <property type="match status" value="1"/>
</dbReference>
<dbReference type="Gene3D" id="2.60.120.600">
    <property type="entry name" value="Domain of unknown function DUF1214, C-terminal domain"/>
    <property type="match status" value="1"/>
</dbReference>
<dbReference type="InterPro" id="IPR037049">
    <property type="entry name" value="DUF1214_C_sf"/>
</dbReference>